<dbReference type="HOGENOM" id="CLU_071269_0_0_5"/>
<dbReference type="CDD" id="cd06532">
    <property type="entry name" value="Glyco_transf_25"/>
    <property type="match status" value="1"/>
</dbReference>
<proteinExistence type="predicted"/>
<protein>
    <submittedName>
        <fullName evidence="3">Glycosyltransferase involved in LPS biosynthesis</fullName>
    </submittedName>
</protein>
<accession>I9N7A3</accession>
<evidence type="ECO:0000313" key="4">
    <source>
        <dbReference type="Proteomes" id="UP000005092"/>
    </source>
</evidence>
<organism evidence="3 4">
    <name type="scientific">Rhizobium leguminosarum bv. trifolii WSM597</name>
    <dbReference type="NCBI Taxonomy" id="754764"/>
    <lineage>
        <taxon>Bacteria</taxon>
        <taxon>Pseudomonadati</taxon>
        <taxon>Pseudomonadota</taxon>
        <taxon>Alphaproteobacteria</taxon>
        <taxon>Hyphomicrobiales</taxon>
        <taxon>Rhizobiaceae</taxon>
        <taxon>Rhizobium/Agrobacterium group</taxon>
        <taxon>Rhizobium</taxon>
    </lineage>
</organism>
<dbReference type="RefSeq" id="WP_003587977.1">
    <property type="nucleotide sequence ID" value="NZ_JH719381.1"/>
</dbReference>
<dbReference type="InterPro" id="IPR002654">
    <property type="entry name" value="Glyco_trans_25"/>
</dbReference>
<keyword evidence="3" id="KW-0808">Transferase</keyword>
<evidence type="ECO:0000259" key="2">
    <source>
        <dbReference type="Pfam" id="PF01755"/>
    </source>
</evidence>
<feature type="domain" description="Glycosyl transferase family 25" evidence="2">
    <location>
        <begin position="23"/>
        <end position="142"/>
    </location>
</feature>
<dbReference type="Proteomes" id="UP000005092">
    <property type="component" value="Unassembled WGS sequence"/>
</dbReference>
<name>I9N7A3_RHILT</name>
<dbReference type="Pfam" id="PF01755">
    <property type="entry name" value="Glyco_transf_25"/>
    <property type="match status" value="1"/>
</dbReference>
<dbReference type="GO" id="GO:0016740">
    <property type="term" value="F:transferase activity"/>
    <property type="evidence" value="ECO:0007669"/>
    <property type="project" value="UniProtKB-KW"/>
</dbReference>
<dbReference type="AlphaFoldDB" id="I9N7A3"/>
<sequence length="303" mass="33525">MNMRATPAALMSAIHPVSLRVDTYLINLDRAPLRRFRMERLLVGIGLAFERVAAVDGAGLSLPHPDFDEAAYLSRHGRRPNPFEIGCFLSHVECARRFLSGNAEFALILEDDLDFDEDLADVIEAALQHQTRWDILRLSTVNTGRKHRVEPLTASRSLAIALTREKGSGAYLINRRAAGWIAGSMLPMRLPYDLAFDLEFDEGLSACFVDPLPVSQRADACSQIQAGLSAYRLGHRRPWSVLPYRAAAEIRRFAARFGRLVASRVSGQDRSPGMKGQDRSPGMKGQDRSPGSSGKPIETMRPG</sequence>
<evidence type="ECO:0000313" key="3">
    <source>
        <dbReference type="EMBL" id="EJB03794.1"/>
    </source>
</evidence>
<dbReference type="EMBL" id="JH719381">
    <property type="protein sequence ID" value="EJB03794.1"/>
    <property type="molecule type" value="Genomic_DNA"/>
</dbReference>
<evidence type="ECO:0000256" key="1">
    <source>
        <dbReference type="SAM" id="MobiDB-lite"/>
    </source>
</evidence>
<dbReference type="OrthoDB" id="259382at2"/>
<feature type="region of interest" description="Disordered" evidence="1">
    <location>
        <begin position="264"/>
        <end position="303"/>
    </location>
</feature>
<reference evidence="3 4" key="1">
    <citation type="submission" date="2012-02" db="EMBL/GenBank/DDBJ databases">
        <title>Improved High-Quality Draft Sequence of Rhizobium leguminosarum bv. trifolii WSM597.</title>
        <authorList>
            <consortium name="US DOE Joint Genome Institute"/>
            <person name="Lucas S."/>
            <person name="Han J."/>
            <person name="Lapidus A."/>
            <person name="Cheng J.-F."/>
            <person name="Goodwin L."/>
            <person name="Pitluck S."/>
            <person name="Peters L."/>
            <person name="Ovchinnikova G."/>
            <person name="Held B."/>
            <person name="Detter J.C."/>
            <person name="Han C."/>
            <person name="Tapia R."/>
            <person name="Land M."/>
            <person name="Hauser L."/>
            <person name="Kyrpides N."/>
            <person name="Ivanova N."/>
            <person name="Pagani I."/>
            <person name="Brau L."/>
            <person name="Yates R."/>
            <person name="O'Hara G."/>
            <person name="Rui T."/>
            <person name="Howieson J."/>
            <person name="Reeve W."/>
            <person name="Woyke T."/>
        </authorList>
    </citation>
    <scope>NUCLEOTIDE SEQUENCE [LARGE SCALE GENOMIC DNA]</scope>
    <source>
        <strain evidence="3 4">WSM597</strain>
    </source>
</reference>
<gene>
    <name evidence="3" type="ORF">Rleg9DRAFT_2632</name>
</gene>